<evidence type="ECO:0000256" key="3">
    <source>
        <dbReference type="ARBA" id="ARBA00022801"/>
    </source>
</evidence>
<keyword evidence="2 6" id="KW-0645">Protease</keyword>
<dbReference type="GO" id="GO:0016926">
    <property type="term" value="P:protein desumoylation"/>
    <property type="evidence" value="ECO:0007669"/>
    <property type="project" value="TreeGrafter"/>
</dbReference>
<comment type="similarity">
    <text evidence="1">Belongs to the peptidase C48 family.</text>
</comment>
<dbReference type="Gene3D" id="3.40.395.10">
    <property type="entry name" value="Adenoviral Proteinase, Chain A"/>
    <property type="match status" value="1"/>
</dbReference>
<sequence>MASFIKIAGPPQRGRLQHDRQPLGSDVSLVEDRNLHKLNRSIDIVDTSDYIQQPTTYVSDLQSQYEPKQTFVNLQDNYEPTQNTQYSADSNSYTYYNQSPLRTVSENVVEPEEIKFTSKTPDTPVDEKLDPFEEWMQRGVTYISELPEQYPLTANEEAYVSELFSSDDVQDTELVADIGGINVTKGNLRTLRRREWVDDAVINAYFTLLYKRSVQTGTKCYFFAPSAPFFYQLLTTPSYDYESVRDFTKNTKMLHMNKIIIPVNISGAHWTLCILNLQLQKFEYYDTLIEFPGHREAGEKIVNNLRRYLEDEVREKNNQTIDCNTWPTYFYDKLIPHQDNGYDCGVFICQFARVISQDKPIEFDQTDMQYFRRKMVCDIVERRV</sequence>
<dbReference type="GO" id="GO:0006508">
    <property type="term" value="P:proteolysis"/>
    <property type="evidence" value="ECO:0007669"/>
    <property type="project" value="UniProtKB-KW"/>
</dbReference>
<dbReference type="Pfam" id="PF02902">
    <property type="entry name" value="Peptidase_C48"/>
    <property type="match status" value="1"/>
</dbReference>
<proteinExistence type="inferred from homology"/>
<dbReference type="EMBL" id="JAOPGA020001346">
    <property type="protein sequence ID" value="KAL0487510.1"/>
    <property type="molecule type" value="Genomic_DNA"/>
</dbReference>
<evidence type="ECO:0000256" key="4">
    <source>
        <dbReference type="ARBA" id="ARBA00022807"/>
    </source>
</evidence>
<protein>
    <submittedName>
        <fullName evidence="6">Ubiquitin-like-specific protease ULP1B</fullName>
    </submittedName>
</protein>
<evidence type="ECO:0000256" key="1">
    <source>
        <dbReference type="ARBA" id="ARBA00005234"/>
    </source>
</evidence>
<reference evidence="6 7" key="1">
    <citation type="submission" date="2024-03" db="EMBL/GenBank/DDBJ databases">
        <title>The Acrasis kona genome and developmental transcriptomes reveal deep origins of eukaryotic multicellular pathways.</title>
        <authorList>
            <person name="Sheikh S."/>
            <person name="Fu C.-J."/>
            <person name="Brown M.W."/>
            <person name="Baldauf S.L."/>
        </authorList>
    </citation>
    <scope>NUCLEOTIDE SEQUENCE [LARGE SCALE GENOMIC DNA]</scope>
    <source>
        <strain evidence="6 7">ATCC MYA-3509</strain>
    </source>
</reference>
<dbReference type="PANTHER" id="PTHR12606:SF141">
    <property type="entry name" value="GH15225P-RELATED"/>
    <property type="match status" value="1"/>
</dbReference>
<gene>
    <name evidence="6" type="ORF">AKO1_004151</name>
</gene>
<evidence type="ECO:0000259" key="5">
    <source>
        <dbReference type="PROSITE" id="PS50600"/>
    </source>
</evidence>
<evidence type="ECO:0000256" key="2">
    <source>
        <dbReference type="ARBA" id="ARBA00022670"/>
    </source>
</evidence>
<dbReference type="PANTHER" id="PTHR12606">
    <property type="entry name" value="SENTRIN/SUMO-SPECIFIC PROTEASE"/>
    <property type="match status" value="1"/>
</dbReference>
<accession>A0AAW2ZDJ3</accession>
<keyword evidence="7" id="KW-1185">Reference proteome</keyword>
<dbReference type="InterPro" id="IPR038765">
    <property type="entry name" value="Papain-like_cys_pep_sf"/>
</dbReference>
<keyword evidence="4" id="KW-0788">Thiol protease</keyword>
<comment type="caution">
    <text evidence="6">The sequence shown here is derived from an EMBL/GenBank/DDBJ whole genome shotgun (WGS) entry which is preliminary data.</text>
</comment>
<dbReference type="AlphaFoldDB" id="A0AAW2ZDJ3"/>
<dbReference type="InterPro" id="IPR003653">
    <property type="entry name" value="Peptidase_C48_C"/>
</dbReference>
<dbReference type="PROSITE" id="PS50600">
    <property type="entry name" value="ULP_PROTEASE"/>
    <property type="match status" value="1"/>
</dbReference>
<name>A0AAW2ZDJ3_9EUKA</name>
<dbReference type="GO" id="GO:0005634">
    <property type="term" value="C:nucleus"/>
    <property type="evidence" value="ECO:0007669"/>
    <property type="project" value="TreeGrafter"/>
</dbReference>
<dbReference type="SUPFAM" id="SSF54001">
    <property type="entry name" value="Cysteine proteinases"/>
    <property type="match status" value="1"/>
</dbReference>
<evidence type="ECO:0000313" key="7">
    <source>
        <dbReference type="Proteomes" id="UP001431209"/>
    </source>
</evidence>
<keyword evidence="3" id="KW-0378">Hydrolase</keyword>
<evidence type="ECO:0000313" key="6">
    <source>
        <dbReference type="EMBL" id="KAL0487510.1"/>
    </source>
</evidence>
<feature type="domain" description="Ubiquitin-like protease family profile" evidence="5">
    <location>
        <begin position="181"/>
        <end position="355"/>
    </location>
</feature>
<dbReference type="GO" id="GO:0016929">
    <property type="term" value="F:deSUMOylase activity"/>
    <property type="evidence" value="ECO:0007669"/>
    <property type="project" value="TreeGrafter"/>
</dbReference>
<dbReference type="Proteomes" id="UP001431209">
    <property type="component" value="Unassembled WGS sequence"/>
</dbReference>
<organism evidence="6 7">
    <name type="scientific">Acrasis kona</name>
    <dbReference type="NCBI Taxonomy" id="1008807"/>
    <lineage>
        <taxon>Eukaryota</taxon>
        <taxon>Discoba</taxon>
        <taxon>Heterolobosea</taxon>
        <taxon>Tetramitia</taxon>
        <taxon>Eutetramitia</taxon>
        <taxon>Acrasidae</taxon>
        <taxon>Acrasis</taxon>
    </lineage>
</organism>